<dbReference type="SUPFAM" id="SSF53335">
    <property type="entry name" value="S-adenosyl-L-methionine-dependent methyltransferases"/>
    <property type="match status" value="1"/>
</dbReference>
<organism evidence="2 3">
    <name type="scientific">Streptomyces avidinii</name>
    <dbReference type="NCBI Taxonomy" id="1895"/>
    <lineage>
        <taxon>Bacteria</taxon>
        <taxon>Bacillati</taxon>
        <taxon>Actinomycetota</taxon>
        <taxon>Actinomycetes</taxon>
        <taxon>Kitasatosporales</taxon>
        <taxon>Streptomycetaceae</taxon>
        <taxon>Streptomyces</taxon>
    </lineage>
</organism>
<name>A0ABS4L6P2_STRAV</name>
<sequence length="83" mass="8540">MYGEEPSEPAVHASAVFGAVGAREVLEPGAGHGREALYFARQGFSVLAGDLSPVGLEQLREAAAAQGVAGRVATAVHEVREPL</sequence>
<feature type="domain" description="Methyltransferase" evidence="1">
    <location>
        <begin position="25"/>
        <end position="78"/>
    </location>
</feature>
<dbReference type="Proteomes" id="UP001519310">
    <property type="component" value="Unassembled WGS sequence"/>
</dbReference>
<evidence type="ECO:0000313" key="2">
    <source>
        <dbReference type="EMBL" id="MBP2037791.1"/>
    </source>
</evidence>
<accession>A0ABS4L6P2</accession>
<proteinExistence type="predicted"/>
<gene>
    <name evidence="2" type="ORF">J2Z77_003598</name>
</gene>
<reference evidence="2 3" key="1">
    <citation type="submission" date="2021-03" db="EMBL/GenBank/DDBJ databases">
        <title>Genomic Encyclopedia of Type Strains, Phase IV (KMG-IV): sequencing the most valuable type-strain genomes for metagenomic binning, comparative biology and taxonomic classification.</title>
        <authorList>
            <person name="Goeker M."/>
        </authorList>
    </citation>
    <scope>NUCLEOTIDE SEQUENCE [LARGE SCALE GENOMIC DNA]</scope>
    <source>
        <strain evidence="2 3">DSM 40526</strain>
    </source>
</reference>
<dbReference type="Pfam" id="PF13649">
    <property type="entry name" value="Methyltransf_25"/>
    <property type="match status" value="1"/>
</dbReference>
<comment type="caution">
    <text evidence="2">The sequence shown here is derived from an EMBL/GenBank/DDBJ whole genome shotgun (WGS) entry which is preliminary data.</text>
</comment>
<evidence type="ECO:0000259" key="1">
    <source>
        <dbReference type="Pfam" id="PF13649"/>
    </source>
</evidence>
<dbReference type="EMBL" id="JAGGLQ010000006">
    <property type="protein sequence ID" value="MBP2037791.1"/>
    <property type="molecule type" value="Genomic_DNA"/>
</dbReference>
<dbReference type="Gene3D" id="3.40.50.150">
    <property type="entry name" value="Vaccinia Virus protein VP39"/>
    <property type="match status" value="1"/>
</dbReference>
<keyword evidence="3" id="KW-1185">Reference proteome</keyword>
<dbReference type="InterPro" id="IPR041698">
    <property type="entry name" value="Methyltransf_25"/>
</dbReference>
<dbReference type="RefSeq" id="WP_209468388.1">
    <property type="nucleotide sequence ID" value="NZ_BMVL01000006.1"/>
</dbReference>
<dbReference type="InterPro" id="IPR029063">
    <property type="entry name" value="SAM-dependent_MTases_sf"/>
</dbReference>
<evidence type="ECO:0000313" key="3">
    <source>
        <dbReference type="Proteomes" id="UP001519310"/>
    </source>
</evidence>
<protein>
    <submittedName>
        <fullName evidence="2">Cyclopropane fatty-acyl-phospholipid synthase-like methyltransferase</fullName>
    </submittedName>
</protein>